<evidence type="ECO:0000313" key="2">
    <source>
        <dbReference type="Proteomes" id="UP000070720"/>
    </source>
</evidence>
<keyword evidence="2" id="KW-1185">Reference proteome</keyword>
<dbReference type="InParanoid" id="A0A1C3YMQ8"/>
<dbReference type="VEuPathDB" id="FungiDB:FGRAMPH1_01G12289"/>
<dbReference type="Proteomes" id="UP000070720">
    <property type="component" value="Chromosome 2"/>
</dbReference>
<reference evidence="2" key="2">
    <citation type="journal article" date="2010" name="Nature">
        <title>Comparative genomics reveals mobile pathogenicity chromosomes in Fusarium.</title>
        <authorList>
            <person name="Ma L.J."/>
            <person name="van der Does H.C."/>
            <person name="Borkovich K.A."/>
            <person name="Coleman J.J."/>
            <person name="Daboussi M.J."/>
            <person name="Di Pietro A."/>
            <person name="Dufresne M."/>
            <person name="Freitag M."/>
            <person name="Grabherr M."/>
            <person name="Henrissat B."/>
            <person name="Houterman P.M."/>
            <person name="Kang S."/>
            <person name="Shim W.B."/>
            <person name="Woloshuk C."/>
            <person name="Xie X."/>
            <person name="Xu J.R."/>
            <person name="Antoniw J."/>
            <person name="Baker S.E."/>
            <person name="Bluhm B.H."/>
            <person name="Breakspear A."/>
            <person name="Brown D.W."/>
            <person name="Butchko R.A."/>
            <person name="Chapman S."/>
            <person name="Coulson R."/>
            <person name="Coutinho P.M."/>
            <person name="Danchin E.G."/>
            <person name="Diener A."/>
            <person name="Gale L.R."/>
            <person name="Gardiner D.M."/>
            <person name="Goff S."/>
            <person name="Hammond-Kosack K.E."/>
            <person name="Hilburn K."/>
            <person name="Hua-Van A."/>
            <person name="Jonkers W."/>
            <person name="Kazan K."/>
            <person name="Kodira C.D."/>
            <person name="Koehrsen M."/>
            <person name="Kumar L."/>
            <person name="Lee Y.H."/>
            <person name="Li L."/>
            <person name="Manners J.M."/>
            <person name="Miranda-Saavedra D."/>
            <person name="Mukherjee M."/>
            <person name="Park G."/>
            <person name="Park J."/>
            <person name="Park S.Y."/>
            <person name="Proctor R.H."/>
            <person name="Regev A."/>
            <person name="Ruiz-Roldan M.C."/>
            <person name="Sain D."/>
            <person name="Sakthikumar S."/>
            <person name="Sykes S."/>
            <person name="Schwartz D.C."/>
            <person name="Turgeon B.G."/>
            <person name="Wapinski I."/>
            <person name="Yoder O."/>
            <person name="Young S."/>
            <person name="Zeng Q."/>
            <person name="Zhou S."/>
            <person name="Galagan J."/>
            <person name="Cuomo C.A."/>
            <person name="Kistler H.C."/>
            <person name="Rep M."/>
        </authorList>
    </citation>
    <scope>GENOME REANNOTATION</scope>
    <source>
        <strain evidence="2">ATCC MYA-4620 / CBS 123657 / FGSC 9075 / NRRL 31084 / PH-1</strain>
    </source>
</reference>
<dbReference type="AlphaFoldDB" id="A0A1C3YMQ8"/>
<evidence type="ECO:0000313" key="1">
    <source>
        <dbReference type="EMBL" id="SCB65764.1"/>
    </source>
</evidence>
<organism evidence="1 2">
    <name type="scientific">Gibberella zeae (strain ATCC MYA-4620 / CBS 123657 / FGSC 9075 / NRRL 31084 / PH-1)</name>
    <name type="common">Wheat head blight fungus</name>
    <name type="synonym">Fusarium graminearum</name>
    <dbReference type="NCBI Taxonomy" id="229533"/>
    <lineage>
        <taxon>Eukaryota</taxon>
        <taxon>Fungi</taxon>
        <taxon>Dikarya</taxon>
        <taxon>Ascomycota</taxon>
        <taxon>Pezizomycotina</taxon>
        <taxon>Sordariomycetes</taxon>
        <taxon>Hypocreomycetidae</taxon>
        <taxon>Hypocreales</taxon>
        <taxon>Nectriaceae</taxon>
        <taxon>Fusarium</taxon>
    </lineage>
</organism>
<sequence>MCQAFRYCKVPHWDMNLRQVKLKAKELLTFYHQCHNAKLDHKKLENEEFKMCIRGYHQSQPFDRQRTGSLAIVQVTTQWIVWIWT</sequence>
<name>A0A1C3YMQ8_GIBZE</name>
<proteinExistence type="predicted"/>
<dbReference type="EMBL" id="HG970333">
    <property type="protein sequence ID" value="SCB65764.1"/>
    <property type="molecule type" value="Genomic_DNA"/>
</dbReference>
<gene>
    <name evidence="1" type="ORF">FGRAMPH1_01T12289</name>
</gene>
<accession>A0A1C3YMQ8</accession>
<reference evidence="2" key="1">
    <citation type="journal article" date="2007" name="Science">
        <title>The Fusarium graminearum genome reveals a link between localized polymorphism and pathogen specialization.</title>
        <authorList>
            <person name="Cuomo C.A."/>
            <person name="Gueldener U."/>
            <person name="Xu J.-R."/>
            <person name="Trail F."/>
            <person name="Turgeon B.G."/>
            <person name="Di Pietro A."/>
            <person name="Walton J.D."/>
            <person name="Ma L.-J."/>
            <person name="Baker S.E."/>
            <person name="Rep M."/>
            <person name="Adam G."/>
            <person name="Antoniw J."/>
            <person name="Baldwin T."/>
            <person name="Calvo S.E."/>
            <person name="Chang Y.-L."/>
            <person name="DeCaprio D."/>
            <person name="Gale L.R."/>
            <person name="Gnerre S."/>
            <person name="Goswami R.S."/>
            <person name="Hammond-Kosack K."/>
            <person name="Harris L.J."/>
            <person name="Hilburn K."/>
            <person name="Kennell J.C."/>
            <person name="Kroken S."/>
            <person name="Magnuson J.K."/>
            <person name="Mannhaupt G."/>
            <person name="Mauceli E.W."/>
            <person name="Mewes H.-W."/>
            <person name="Mitterbauer R."/>
            <person name="Muehlbauer G."/>
            <person name="Muensterkoetter M."/>
            <person name="Nelson D."/>
            <person name="O'Donnell K."/>
            <person name="Ouellet T."/>
            <person name="Qi W."/>
            <person name="Quesneville H."/>
            <person name="Roncero M.I.G."/>
            <person name="Seong K.-Y."/>
            <person name="Tetko I.V."/>
            <person name="Urban M."/>
            <person name="Waalwijk C."/>
            <person name="Ward T.J."/>
            <person name="Yao J."/>
            <person name="Birren B.W."/>
            <person name="Kistler H.C."/>
        </authorList>
    </citation>
    <scope>NUCLEOTIDE SEQUENCE [LARGE SCALE GENOMIC DNA]</scope>
    <source>
        <strain evidence="2">ATCC MYA-4620 / CBS 123657 / FGSC 9075 / NRRL 31084 / PH-1</strain>
    </source>
</reference>
<protein>
    <submittedName>
        <fullName evidence="1">Chromosome 2, complete genome</fullName>
    </submittedName>
</protein>
<reference evidence="1 2" key="3">
    <citation type="journal article" date="2015" name="BMC Genomics">
        <title>The completed genome sequence of the pathogenic ascomycete fungus Fusarium graminearum.</title>
        <authorList>
            <person name="King R."/>
            <person name="Urban M."/>
            <person name="Hammond-Kosack M.C."/>
            <person name="Hassani-Pak K."/>
            <person name="Hammond-Kosack K.E."/>
        </authorList>
    </citation>
    <scope>NUCLEOTIDE SEQUENCE [LARGE SCALE GENOMIC DNA]</scope>
    <source>
        <strain evidence="2">ATCC MYA-4620 / CBS 123657 / FGSC 9075 / NRRL 31084 / PH-1</strain>
    </source>
</reference>